<feature type="modified residue" description="N6-(pyridoxal phosphate)lysine" evidence="5">
    <location>
        <position position="107"/>
    </location>
</feature>
<keyword evidence="4" id="KW-0456">Lyase</keyword>
<dbReference type="Gene3D" id="3.20.20.10">
    <property type="entry name" value="Alanine racemase"/>
    <property type="match status" value="1"/>
</dbReference>
<keyword evidence="2" id="KW-0210">Decarboxylase</keyword>
<dbReference type="InterPro" id="IPR029066">
    <property type="entry name" value="PLP-binding_barrel"/>
</dbReference>
<keyword evidence="6" id="KW-0732">Signal</keyword>
<reference evidence="10" key="1">
    <citation type="submission" date="2025-08" db="UniProtKB">
        <authorList>
            <consortium name="RefSeq"/>
        </authorList>
    </citation>
    <scope>IDENTIFICATION</scope>
    <source>
        <tissue evidence="10">Whole sample</tissue>
    </source>
</reference>
<evidence type="ECO:0000256" key="2">
    <source>
        <dbReference type="ARBA" id="ARBA00022793"/>
    </source>
</evidence>
<organism evidence="9 10">
    <name type="scientific">Crassostrea virginica</name>
    <name type="common">Eastern oyster</name>
    <dbReference type="NCBI Taxonomy" id="6565"/>
    <lineage>
        <taxon>Eukaryota</taxon>
        <taxon>Metazoa</taxon>
        <taxon>Spiralia</taxon>
        <taxon>Lophotrochozoa</taxon>
        <taxon>Mollusca</taxon>
        <taxon>Bivalvia</taxon>
        <taxon>Autobranchia</taxon>
        <taxon>Pteriomorphia</taxon>
        <taxon>Ostreida</taxon>
        <taxon>Ostreoidea</taxon>
        <taxon>Ostreidae</taxon>
        <taxon>Crassostrea</taxon>
    </lineage>
</organism>
<dbReference type="OrthoDB" id="5034579at2759"/>
<evidence type="ECO:0000256" key="4">
    <source>
        <dbReference type="ARBA" id="ARBA00023239"/>
    </source>
</evidence>
<feature type="active site" description="Proton donor" evidence="5">
    <location>
        <position position="461"/>
    </location>
</feature>
<evidence type="ECO:0000313" key="9">
    <source>
        <dbReference type="Proteomes" id="UP000694844"/>
    </source>
</evidence>
<dbReference type="GO" id="GO:0008836">
    <property type="term" value="F:diaminopimelate decarboxylase activity"/>
    <property type="evidence" value="ECO:0007669"/>
    <property type="project" value="InterPro"/>
</dbReference>
<dbReference type="RefSeq" id="XP_022332500.1">
    <property type="nucleotide sequence ID" value="XM_022476792.1"/>
</dbReference>
<sequence length="541" mass="60778">MITVLLVVLLNIDITPHGITFFLLKMEGPVLPPKNYQINRGFRFVDDYLYCEEIRVCDLLSSKISGQTVATPLYVYSKKQIEANIDKYKMAMMRETERNIQLSYSVKANMNPTVIKLMMDHGLFLTLVSGHELRLALQLGQDPQRIILNGSGKMDWEVELACKRGVLVNVDSAFNLRQTVRICQQGGYVATVLLRVNPDINPDVHGYVSTGQEGSKFGIPGEELDDVLEMAVKSERIRVVGLHCHIGSTLTDSHKFRQSTQVLVDLYQKIQKKFPEMQILNLGGGLSIPYKAQISLFEETKQMLDLEFDKYKDQRILELYENLLNKRITLATFLESIKSLPHGIEICLKLREQLPAEVLVPEPEDLVKSVCDILPLNTIAILEPGRSLVGNSAILLSRVLGTKSSGKRNFIVLDGSMTEVIRPCLYGAYHHIELAEPSRIFSHVNSDNQLTIVSDIVGPVCESADFLGKDRQLVPPHTGCLMAVFDTGAYCSSMSSNYNMRVRPAELLVDGDKATIIRKCETFENMMFCYTDCSQNSENES</sequence>
<dbReference type="Gene3D" id="2.40.37.10">
    <property type="entry name" value="Lyase, Ornithine Decarboxylase, Chain A, domain 1"/>
    <property type="match status" value="1"/>
</dbReference>
<dbReference type="InterPro" id="IPR022643">
    <property type="entry name" value="De-COase2_C"/>
</dbReference>
<feature type="domain" description="Orn/DAP/Arg decarboxylase 2 N-terminal" evidence="8">
    <location>
        <begin position="81"/>
        <end position="311"/>
    </location>
</feature>
<feature type="domain" description="Orn/DAP/Arg decarboxylase 2 C-terminal" evidence="7">
    <location>
        <begin position="74"/>
        <end position="488"/>
    </location>
</feature>
<keyword evidence="9" id="KW-1185">Reference proteome</keyword>
<dbReference type="InterPro" id="IPR009006">
    <property type="entry name" value="Ala_racemase/Decarboxylase_C"/>
</dbReference>
<evidence type="ECO:0000256" key="3">
    <source>
        <dbReference type="ARBA" id="ARBA00022898"/>
    </source>
</evidence>
<dbReference type="AlphaFoldDB" id="A0A8B8DX54"/>
<dbReference type="PANTHER" id="PTHR43727">
    <property type="entry name" value="DIAMINOPIMELATE DECARBOXYLASE"/>
    <property type="match status" value="1"/>
</dbReference>
<dbReference type="PANTHER" id="PTHR43727:SF2">
    <property type="entry name" value="GROUP IV DECARBOXYLASE"/>
    <property type="match status" value="1"/>
</dbReference>
<evidence type="ECO:0000256" key="6">
    <source>
        <dbReference type="SAM" id="SignalP"/>
    </source>
</evidence>
<dbReference type="SUPFAM" id="SSF50621">
    <property type="entry name" value="Alanine racemase C-terminal domain-like"/>
    <property type="match status" value="1"/>
</dbReference>
<dbReference type="Pfam" id="PF00278">
    <property type="entry name" value="Orn_DAP_Arg_deC"/>
    <property type="match status" value="1"/>
</dbReference>
<dbReference type="HAMAP" id="MF_02120">
    <property type="entry name" value="LysA"/>
    <property type="match status" value="1"/>
</dbReference>
<dbReference type="Pfam" id="PF02784">
    <property type="entry name" value="Orn_Arg_deC_N"/>
    <property type="match status" value="1"/>
</dbReference>
<evidence type="ECO:0000259" key="7">
    <source>
        <dbReference type="Pfam" id="PF00278"/>
    </source>
</evidence>
<proteinExistence type="inferred from homology"/>
<dbReference type="FunFam" id="3.20.20.10:FF:000003">
    <property type="entry name" value="Diaminopimelate decarboxylase"/>
    <property type="match status" value="1"/>
</dbReference>
<dbReference type="GeneID" id="111130098"/>
<evidence type="ECO:0000256" key="5">
    <source>
        <dbReference type="PIRSR" id="PIRSR600183-50"/>
    </source>
</evidence>
<dbReference type="KEGG" id="cvn:111130098"/>
<dbReference type="CDD" id="cd06828">
    <property type="entry name" value="PLPDE_III_DapDC"/>
    <property type="match status" value="1"/>
</dbReference>
<dbReference type="InterPro" id="IPR000183">
    <property type="entry name" value="Orn/DAP/Arg_de-COase"/>
</dbReference>
<dbReference type="InterPro" id="IPR022644">
    <property type="entry name" value="De-COase2_N"/>
</dbReference>
<name>A0A8B8DX54_CRAVI</name>
<keyword evidence="3 5" id="KW-0663">Pyridoxal phosphate</keyword>
<evidence type="ECO:0000256" key="1">
    <source>
        <dbReference type="ARBA" id="ARBA00001933"/>
    </source>
</evidence>
<dbReference type="PRINTS" id="PR01179">
    <property type="entry name" value="ODADCRBXLASE"/>
</dbReference>
<evidence type="ECO:0000259" key="8">
    <source>
        <dbReference type="Pfam" id="PF02784"/>
    </source>
</evidence>
<feature type="chain" id="PRO_5034006347" evidence="6">
    <location>
        <begin position="19"/>
        <end position="541"/>
    </location>
</feature>
<gene>
    <name evidence="10" type="primary">LOC111130098</name>
</gene>
<accession>A0A8B8DX54</accession>
<protein>
    <submittedName>
        <fullName evidence="10">Probable diaminopimelate decarboxylase, chloroplastic isoform X1</fullName>
    </submittedName>
</protein>
<dbReference type="SUPFAM" id="SSF51419">
    <property type="entry name" value="PLP-binding barrel"/>
    <property type="match status" value="1"/>
</dbReference>
<feature type="signal peptide" evidence="6">
    <location>
        <begin position="1"/>
        <end position="18"/>
    </location>
</feature>
<dbReference type="GO" id="GO:0009089">
    <property type="term" value="P:lysine biosynthetic process via diaminopimelate"/>
    <property type="evidence" value="ECO:0007669"/>
    <property type="project" value="InterPro"/>
</dbReference>
<comment type="cofactor">
    <cofactor evidence="1 5">
        <name>pyridoxal 5'-phosphate</name>
        <dbReference type="ChEBI" id="CHEBI:597326"/>
    </cofactor>
</comment>
<evidence type="ECO:0000313" key="10">
    <source>
        <dbReference type="RefSeq" id="XP_022332500.1"/>
    </source>
</evidence>
<dbReference type="InterPro" id="IPR002986">
    <property type="entry name" value="DAP_deCOOHase_LysA"/>
</dbReference>
<dbReference type="Proteomes" id="UP000694844">
    <property type="component" value="Chromosome 4"/>
</dbReference>